<evidence type="ECO:0000256" key="4">
    <source>
        <dbReference type="ARBA" id="ARBA00022833"/>
    </source>
</evidence>
<dbReference type="Gene3D" id="3.40.630.10">
    <property type="entry name" value="Zn peptidases"/>
    <property type="match status" value="2"/>
</dbReference>
<gene>
    <name evidence="6" type="ORF">SAMN05443661_10161</name>
</gene>
<dbReference type="EMBL" id="FORO01000001">
    <property type="protein sequence ID" value="SFI50882.1"/>
    <property type="molecule type" value="Genomic_DNA"/>
</dbReference>
<reference evidence="6 7" key="1">
    <citation type="submission" date="2016-10" db="EMBL/GenBank/DDBJ databases">
        <authorList>
            <person name="de Groot N.N."/>
        </authorList>
    </citation>
    <scope>NUCLEOTIDE SEQUENCE [LARGE SCALE GENOMIC DNA]</scope>
    <source>
        <strain evidence="6 7">SP2</strain>
    </source>
</reference>
<evidence type="ECO:0000256" key="2">
    <source>
        <dbReference type="ARBA" id="ARBA00022723"/>
    </source>
</evidence>
<dbReference type="RefSeq" id="WP_005580819.1">
    <property type="nucleotide sequence ID" value="NZ_FORO01000001.1"/>
</dbReference>
<dbReference type="PROSITE" id="PS00758">
    <property type="entry name" value="ARGE_DAPE_CPG2_1"/>
    <property type="match status" value="1"/>
</dbReference>
<organism evidence="6 7">
    <name type="scientific">Natronobacterium gregoryi</name>
    <dbReference type="NCBI Taxonomy" id="44930"/>
    <lineage>
        <taxon>Archaea</taxon>
        <taxon>Methanobacteriati</taxon>
        <taxon>Methanobacteriota</taxon>
        <taxon>Stenosarchaea group</taxon>
        <taxon>Halobacteria</taxon>
        <taxon>Halobacteriales</taxon>
        <taxon>Natrialbaceae</taxon>
        <taxon>Natronobacterium</taxon>
    </lineage>
</organism>
<keyword evidence="4" id="KW-0862">Zinc</keyword>
<sequence>MTTTLASLVRERHAELAETTLELVGHETTNPPGDTREVVAWLESQFTDFGIETERVVANPEKPNLLATVAGERDRTLLFAGHLDTVPYDADGWSYDPLGERVGDQLYGRGTSDMKGALAAMLAVARAAAESETSPPVTLSFAFVSDEEVAGEAGLPAVLKDGRLAADACVIGEPTCDDERASLTVADRGSIWLTFEATGKAAHGSRPMLGENAIDRLWRALEDVRTRLEDRTLSIPPTVEPVLEESVDYYAQAMGADTARRLFDRPTVNLGTLEGGKAVNSVPREARARLDVRLAPGVETPAVLASIRDWLETHRAVSIADVSYSVGSYEDLAEPIVDATHAVASDILEDRVYRRSATGGGDAKQFRNADVPTVEFAVATNTAHACDEYTTVDALAETAEVYARLPEAFASAV</sequence>
<protein>
    <submittedName>
        <fullName evidence="6">Succinyl-diaminopimelate desuccinylase</fullName>
    </submittedName>
</protein>
<dbReference type="Gene3D" id="3.30.70.360">
    <property type="match status" value="1"/>
</dbReference>
<dbReference type="InterPro" id="IPR036264">
    <property type="entry name" value="Bact_exopeptidase_dim_dom"/>
</dbReference>
<dbReference type="AlphaFoldDB" id="A0A1I3ISL6"/>
<evidence type="ECO:0000256" key="1">
    <source>
        <dbReference type="ARBA" id="ARBA00001947"/>
    </source>
</evidence>
<dbReference type="InterPro" id="IPR002933">
    <property type="entry name" value="Peptidase_M20"/>
</dbReference>
<dbReference type="InterPro" id="IPR011650">
    <property type="entry name" value="Peptidase_M20_dimer"/>
</dbReference>
<comment type="cofactor">
    <cofactor evidence="1">
        <name>Zn(2+)</name>
        <dbReference type="ChEBI" id="CHEBI:29105"/>
    </cofactor>
</comment>
<proteinExistence type="predicted"/>
<dbReference type="OMA" id="RLHKGVM"/>
<keyword evidence="2" id="KW-0479">Metal-binding</keyword>
<dbReference type="GeneID" id="14209879"/>
<keyword evidence="3" id="KW-0378">Hydrolase</keyword>
<dbReference type="InterPro" id="IPR001261">
    <property type="entry name" value="ArgE/DapE_CS"/>
</dbReference>
<evidence type="ECO:0000256" key="3">
    <source>
        <dbReference type="ARBA" id="ARBA00022801"/>
    </source>
</evidence>
<dbReference type="GO" id="GO:0016787">
    <property type="term" value="F:hydrolase activity"/>
    <property type="evidence" value="ECO:0007669"/>
    <property type="project" value="UniProtKB-KW"/>
</dbReference>
<dbReference type="PANTHER" id="PTHR43808">
    <property type="entry name" value="ACETYLORNITHINE DEACETYLASE"/>
    <property type="match status" value="1"/>
</dbReference>
<dbReference type="Pfam" id="PF01546">
    <property type="entry name" value="Peptidase_M20"/>
    <property type="match status" value="1"/>
</dbReference>
<name>A0A1I3ISL6_9EURY</name>
<dbReference type="SUPFAM" id="SSF55031">
    <property type="entry name" value="Bacterial exopeptidase dimerisation domain"/>
    <property type="match status" value="1"/>
</dbReference>
<evidence type="ECO:0000313" key="7">
    <source>
        <dbReference type="Proteomes" id="UP000182829"/>
    </source>
</evidence>
<dbReference type="PANTHER" id="PTHR43808:SF32">
    <property type="entry name" value="ARGE_DAPE-RELATED DEACYLASE"/>
    <property type="match status" value="1"/>
</dbReference>
<evidence type="ECO:0000313" key="6">
    <source>
        <dbReference type="EMBL" id="SFI50882.1"/>
    </source>
</evidence>
<dbReference type="GO" id="GO:0046872">
    <property type="term" value="F:metal ion binding"/>
    <property type="evidence" value="ECO:0007669"/>
    <property type="project" value="UniProtKB-KW"/>
</dbReference>
<dbReference type="Pfam" id="PF07687">
    <property type="entry name" value="M20_dimer"/>
    <property type="match status" value="1"/>
</dbReference>
<dbReference type="Proteomes" id="UP000182829">
    <property type="component" value="Unassembled WGS sequence"/>
</dbReference>
<accession>A0A1I3ISL6</accession>
<feature type="domain" description="Peptidase M20 dimerisation" evidence="5">
    <location>
        <begin position="186"/>
        <end position="314"/>
    </location>
</feature>
<dbReference type="SUPFAM" id="SSF53187">
    <property type="entry name" value="Zn-dependent exopeptidases"/>
    <property type="match status" value="1"/>
</dbReference>
<dbReference type="OrthoDB" id="24854at2157"/>
<dbReference type="InterPro" id="IPR050072">
    <property type="entry name" value="Peptidase_M20A"/>
</dbReference>
<evidence type="ECO:0000259" key="5">
    <source>
        <dbReference type="Pfam" id="PF07687"/>
    </source>
</evidence>